<sequence length="240" mass="27001">MQNQPTDTPLRVIIVEDEAPARLKLKMQLQQLADILLIAECADPVKAIETINAQQPDLVFLDIELGELSGFDVLEAITPPCHIIFTTAYSHHAVKAFEKKALDYLLKPFDLNRLRQALSRLVIPHIPSTAQSDTQLIAKVGDKMHILQTSDIHFVSSVQGISVAQCLKRDYHLDTSLESLAQQLPLSFLRVHRNCIVNTRLISQIEKWHNGTFLLRFENIGGTVTTSRRGALAIKKHFKI</sequence>
<feature type="domain" description="Response regulatory" evidence="3">
    <location>
        <begin position="11"/>
        <end position="122"/>
    </location>
</feature>
<dbReference type="Gene3D" id="3.40.50.2300">
    <property type="match status" value="1"/>
</dbReference>
<organism evidence="5 6">
    <name type="scientific">Alishewanella longhuensis</name>
    <dbReference type="NCBI Taxonomy" id="1091037"/>
    <lineage>
        <taxon>Bacteria</taxon>
        <taxon>Pseudomonadati</taxon>
        <taxon>Pseudomonadota</taxon>
        <taxon>Gammaproteobacteria</taxon>
        <taxon>Alteromonadales</taxon>
        <taxon>Alteromonadaceae</taxon>
        <taxon>Alishewanella</taxon>
    </lineage>
</organism>
<dbReference type="PANTHER" id="PTHR37299">
    <property type="entry name" value="TRANSCRIPTIONAL REGULATOR-RELATED"/>
    <property type="match status" value="1"/>
</dbReference>
<dbReference type="Pfam" id="PF00072">
    <property type="entry name" value="Response_reg"/>
    <property type="match status" value="1"/>
</dbReference>
<comment type="caution">
    <text evidence="5">The sequence shown here is derived from an EMBL/GenBank/DDBJ whole genome shotgun (WGS) entry which is preliminary data.</text>
</comment>
<dbReference type="Pfam" id="PF04397">
    <property type="entry name" value="LytTR"/>
    <property type="match status" value="1"/>
</dbReference>
<evidence type="ECO:0000313" key="5">
    <source>
        <dbReference type="EMBL" id="GHG59097.1"/>
    </source>
</evidence>
<dbReference type="SMART" id="SM00850">
    <property type="entry name" value="LytTR"/>
    <property type="match status" value="1"/>
</dbReference>
<keyword evidence="6" id="KW-1185">Reference proteome</keyword>
<feature type="modified residue" description="4-aspartylphosphate" evidence="2">
    <location>
        <position position="62"/>
    </location>
</feature>
<accession>A0ABQ3KTL9</accession>
<keyword evidence="2" id="KW-0597">Phosphoprotein</keyword>
<dbReference type="Proteomes" id="UP000659697">
    <property type="component" value="Unassembled WGS sequence"/>
</dbReference>
<gene>
    <name evidence="5" type="primary">lytT</name>
    <name evidence="5" type="ORF">GCM10010919_01350</name>
</gene>
<dbReference type="InterPro" id="IPR046947">
    <property type="entry name" value="LytR-like"/>
</dbReference>
<evidence type="ECO:0000259" key="3">
    <source>
        <dbReference type="PROSITE" id="PS50110"/>
    </source>
</evidence>
<dbReference type="Gene3D" id="2.40.50.1020">
    <property type="entry name" value="LytTr DNA-binding domain"/>
    <property type="match status" value="1"/>
</dbReference>
<feature type="domain" description="HTH LytTR-type" evidence="4">
    <location>
        <begin position="136"/>
        <end position="240"/>
    </location>
</feature>
<dbReference type="InterPro" id="IPR001789">
    <property type="entry name" value="Sig_transdc_resp-reg_receiver"/>
</dbReference>
<dbReference type="PROSITE" id="PS50110">
    <property type="entry name" value="RESPONSE_REGULATORY"/>
    <property type="match status" value="1"/>
</dbReference>
<evidence type="ECO:0000256" key="1">
    <source>
        <dbReference type="ARBA" id="ARBA00023012"/>
    </source>
</evidence>
<evidence type="ECO:0000313" key="6">
    <source>
        <dbReference type="Proteomes" id="UP000659697"/>
    </source>
</evidence>
<dbReference type="InterPro" id="IPR011006">
    <property type="entry name" value="CheY-like_superfamily"/>
</dbReference>
<keyword evidence="1" id="KW-0902">Two-component regulatory system</keyword>
<dbReference type="PROSITE" id="PS50930">
    <property type="entry name" value="HTH_LYTTR"/>
    <property type="match status" value="1"/>
</dbReference>
<dbReference type="InterPro" id="IPR007492">
    <property type="entry name" value="LytTR_DNA-bd_dom"/>
</dbReference>
<proteinExistence type="predicted"/>
<reference evidence="6" key="1">
    <citation type="journal article" date="2019" name="Int. J. Syst. Evol. Microbiol.">
        <title>The Global Catalogue of Microorganisms (GCM) 10K type strain sequencing project: providing services to taxonomists for standard genome sequencing and annotation.</title>
        <authorList>
            <consortium name="The Broad Institute Genomics Platform"/>
            <consortium name="The Broad Institute Genome Sequencing Center for Infectious Disease"/>
            <person name="Wu L."/>
            <person name="Ma J."/>
        </authorList>
    </citation>
    <scope>NUCLEOTIDE SEQUENCE [LARGE SCALE GENOMIC DNA]</scope>
    <source>
        <strain evidence="6">CGMCC 1.7003</strain>
    </source>
</reference>
<evidence type="ECO:0000259" key="4">
    <source>
        <dbReference type="PROSITE" id="PS50930"/>
    </source>
</evidence>
<dbReference type="EMBL" id="BNAO01000001">
    <property type="protein sequence ID" value="GHG59097.1"/>
    <property type="molecule type" value="Genomic_DNA"/>
</dbReference>
<dbReference type="SMART" id="SM00448">
    <property type="entry name" value="REC"/>
    <property type="match status" value="1"/>
</dbReference>
<dbReference type="SUPFAM" id="SSF52172">
    <property type="entry name" value="CheY-like"/>
    <property type="match status" value="1"/>
</dbReference>
<dbReference type="PANTHER" id="PTHR37299:SF1">
    <property type="entry name" value="STAGE 0 SPORULATION PROTEIN A HOMOLOG"/>
    <property type="match status" value="1"/>
</dbReference>
<name>A0ABQ3KTL9_9ALTE</name>
<protein>
    <submittedName>
        <fullName evidence="5">Sensory transduction protein LytT</fullName>
    </submittedName>
</protein>
<evidence type="ECO:0000256" key="2">
    <source>
        <dbReference type="PROSITE-ProRule" id="PRU00169"/>
    </source>
</evidence>